<dbReference type="Proteomes" id="UP000662747">
    <property type="component" value="Chromosome"/>
</dbReference>
<dbReference type="Gene3D" id="2.60.120.200">
    <property type="match status" value="3"/>
</dbReference>
<dbReference type="RefSeq" id="WP_206727922.1">
    <property type="nucleotide sequence ID" value="NZ_CP071090.1"/>
</dbReference>
<dbReference type="InterPro" id="IPR013320">
    <property type="entry name" value="ConA-like_dom_sf"/>
</dbReference>
<reference evidence="4 5" key="1">
    <citation type="submission" date="2021-02" db="EMBL/GenBank/DDBJ databases">
        <title>De Novo genome assembly of isolated myxobacteria.</title>
        <authorList>
            <person name="Stevens D.C."/>
        </authorList>
    </citation>
    <scope>NUCLEOTIDE SEQUENCE [LARGE SCALE GENOMIC DNA]</scope>
    <source>
        <strain evidence="5">SCPEA02</strain>
    </source>
</reference>
<evidence type="ECO:0000256" key="2">
    <source>
        <dbReference type="ARBA" id="ARBA00023157"/>
    </source>
</evidence>
<evidence type="ECO:0000256" key="1">
    <source>
        <dbReference type="ARBA" id="ARBA00022729"/>
    </source>
</evidence>
<dbReference type="SUPFAM" id="SSF49899">
    <property type="entry name" value="Concanavalin A-like lectins/glucanases"/>
    <property type="match status" value="3"/>
</dbReference>
<dbReference type="SMART" id="SM00560">
    <property type="entry name" value="LamGL"/>
    <property type="match status" value="1"/>
</dbReference>
<keyword evidence="5" id="KW-1185">Reference proteome</keyword>
<evidence type="ECO:0000313" key="5">
    <source>
        <dbReference type="Proteomes" id="UP000662747"/>
    </source>
</evidence>
<evidence type="ECO:0000313" key="4">
    <source>
        <dbReference type="EMBL" id="QSQ26374.1"/>
    </source>
</evidence>
<protein>
    <recommendedName>
        <fullName evidence="3">LamG-like jellyroll fold domain-containing protein</fullName>
    </recommendedName>
</protein>
<sequence length="2632" mass="281034">MSFAYLLQKFDALGPLAPRAPITIDQSFTGSAELSDMFFSVLGTESLTLNVVTDQTSRSETQLQLVGTTSLFDMTDVQVTFLARDVDGELLVTLEALLPGGFTFSRVIPTLPDHVTGRNDEATGDKLAEPHFLNRLSLGTGRLLFSNRAQVDETGANRVVPGLNFSGELYFMGLLFPARFLLRKDAPVQLSGPVNEFRPEATPTEFLGVRLSAPLDFGFETLGPLTIKQARLFLKSGFDSHHLDPVVSATQDPGVYVLVDAVLGGRPLELVGAYDVIDAGSTVDVHGRFTDYAISGFSSLSQTFGVEGFGETMPAEFPSDAGLSITELGLSFDSITHAISSLKLGIGAKVSWDIIPDVMTLKEVGVTFDVSEPFSKARSIATTLTGLLAFKKFSLAAFAEYPTYRIGAGLPAGETLPLGDVIESFLPSETELPALTIQQLLLQASPKDKSVYLSATLADLLSIPVGATAFEVAGLTVLVDKGRSGAGAIVTAQLKMAETTVILAGEIRNGLTLSGSLQGFALKKFWSLVTGGEALPEEVPDIVFETLSFRVDTKTRAFSVLGNASVDWEQLSDGGSVKTRVEFSLSHDVVSATASSFRASLSLQGEGPVSIADGLSLGAFSLLFNYQTGAGWQLSGGIRANVFDTTLDLQAGYESVQGAQRIKFHAMASPEAKLIDLGDAGSYSFAQFDLLLDRRGVDGGKKTTYFDLRLASTLAVASVFKLGGYLSVSNTAEGRKALLFKPNPGSTEFHIDFPTGEGLGFRGELFEVGFLKESASAGWTFTGTTILGFTGVSSGLGQVLPSKLTAKLVAGKQDVRISAVNFTGPVDFTLPKANGKSLGKVVIQLTELGISIRPQLGMVLEAGLGLPAELNTYLGAQMFRVYQPGNPLTLARTRFTISGTGVAMQVLSSPFTGANAVVVNNEAWYDVDFGKYGAISFKMPTFVYDGITQYFEAGGGVKVTRPLALPMAPLKLFLEACGGKGMADVFPDAIPVEALDLVDDNNDLKIDALVTFLKKAGGVPNEIVSALKSAGKVLNRFPDGFKQYLQLEVPEELEFKFGFSPAGRISLGLLAPKTPVRVLFPSVVQSYVPMPGLVGIEVRKFTVGTLLSGSLFYGEVDALIDQFDLPSLAVSLMLPRSDSFPLPTSDQLQRRIILDDVFCIIPVSQGLPIPLPVFYDELGFQYLGIEGLGLQAHVGFPKPKLDGAAAMAVFQAFNSFFNDRKALLDPNTPPGGVDLAFKFHDEFLQAPEYLGNGLLGTKGKTVTVGAWKYIASLMNFGKTFSINDCIGSIPVENRVGSAEYRFAFMKFDADWLLTTPAEFRKGGFQRLKLTESDRDDFMTVLPSVASTSGQGQTGNEEGLVAFVRGEADLKFMRLEAAFGLAASGAMGFNTGFKLDGSIGVTELELSGAIMVNAPLATDVPAAPVLQAATPAPQVTPAPLALSFNGKDTRISIPASDSLVLPEYTVELWMKTTKDQPSEWADVFGVDTRKNGLQRNNFLAVNANSGYYHHRFTDAGGGNSGAPNTANGTVTFGQWQHVAITNDGVTAKTYVDGKELASGPVNGQLVLFKDTLWVSKVSNWGNPWKGELAEIRIWKRARSGAEIAGTLSERMDAGTQDLVSLYRFDTDTGSRAVDLCGRNHGTITNGSFVPSELLSLRGLVFDGQDDYIEVPDSESLRIGTYTVEVWCKPRQSGRDWMGLFGKRGRNYAVYLNSSGFIHHRFHTPSNTNDGAPNTAPGVVAWNQWNHVAITNDGKVARTYLNGVKLTEGPVQGNLIIDKERVSFGRTADGENNAFYAGEMSEVRLWSSVRSPEELTANMRRRLSGTEAGLVSLWRFSEATGNTLVDASKRNPGRIAMQLASEPAKLRHDGLILNGTSDSALIPQTDKLKTDQYTIEAWVRPDKDPPGSWQCIWGGSGKAPKLFVSNNGIVSHRYTARVSPTEDRACVHNTPANTLRFGEWNHLAVTNDGGTCIIFVNGVQSALTRMPGTLVSEAASVSVGRSSDANAPAWFRGGIDDLRYWSVARTAAQISDDMNLFLTGKEAGLVAYYNMDHTVGTQLVDLGPNALHGVVNGGTWALAASPASQGRAAIQLRGHTQLTVAGHVAMRGDLKLVDDQFWFSGLLDLFPKDWPLKVTGNVEGMVSKQRFYVQGETRNELFGFTLSQSRMYLSNDQLRLEGRWLGAYMLLDVSWDKSDPSFKGSVGFKASAKVDFGAIHMGGVKVADNVSISLDLLLDVSVLISKKGFSGDLTARFKVNGNGFDVRFGFDVPPADFEQLVTWVKQRIIDAPEKYLEHLFKDALTWLTNVGSGAISFAKDSAEAVGKALSSAYKASKEEAAKLMKGANYAAEQVGAALSKGYKATAQEVTAAMKSAAYAADQVGNALKSAYGTSAQEAAKLLKGANYAVDQVGNALKSAYSSGAQEAANLLKGADYAADQVGNALKSAYGTSAQEAAKLLKGANYAADQVGNAMKSAYGASAQEAAKLLKGANYGVNEVGNAMKSAYGASAQEAAKLLKGADYAADQVGGALKSAYGTSAEEAAKLLKGADYAADQVGNALKTGWNASADTASKALKGAGYGVNEVGNYLKSGYNLGADALNSALKGAGYATDEINKLFKSLGGEFSKAASKLDPTKW</sequence>
<organism evidence="4 5">
    <name type="scientific">Pyxidicoccus parkwayensis</name>
    <dbReference type="NCBI Taxonomy" id="2813578"/>
    <lineage>
        <taxon>Bacteria</taxon>
        <taxon>Pseudomonadati</taxon>
        <taxon>Myxococcota</taxon>
        <taxon>Myxococcia</taxon>
        <taxon>Myxococcales</taxon>
        <taxon>Cystobacterineae</taxon>
        <taxon>Myxococcaceae</taxon>
        <taxon>Pyxidicoccus</taxon>
    </lineage>
</organism>
<dbReference type="PANTHER" id="PTHR46130">
    <property type="entry name" value="LAMGL DOMAIN-CONTAINING PROTEIN"/>
    <property type="match status" value="1"/>
</dbReference>
<accession>A0ABX7P7A5</accession>
<dbReference type="Pfam" id="PF13385">
    <property type="entry name" value="Laminin_G_3"/>
    <property type="match status" value="3"/>
</dbReference>
<name>A0ABX7P7A5_9BACT</name>
<dbReference type="InterPro" id="IPR006558">
    <property type="entry name" value="LamG-like"/>
</dbReference>
<dbReference type="EMBL" id="CP071090">
    <property type="protein sequence ID" value="QSQ26374.1"/>
    <property type="molecule type" value="Genomic_DNA"/>
</dbReference>
<dbReference type="InterPro" id="IPR043543">
    <property type="entry name" value="PAPPA/PAPPA2"/>
</dbReference>
<dbReference type="PANTHER" id="PTHR46130:SF3">
    <property type="entry name" value="CHROMOSOME UNDETERMINED SCAFFOLD_33, WHOLE GENOME SHOTGUN SEQUENCE"/>
    <property type="match status" value="1"/>
</dbReference>
<proteinExistence type="predicted"/>
<keyword evidence="1" id="KW-0732">Signal</keyword>
<feature type="domain" description="LamG-like jellyroll fold" evidence="3">
    <location>
        <begin position="1889"/>
        <end position="2026"/>
    </location>
</feature>
<gene>
    <name evidence="4" type="ORF">JY651_16185</name>
</gene>
<keyword evidence="2" id="KW-1015">Disulfide bond</keyword>
<evidence type="ECO:0000259" key="3">
    <source>
        <dbReference type="SMART" id="SM00560"/>
    </source>
</evidence>